<dbReference type="RefSeq" id="WP_118151628.1">
    <property type="nucleotide sequence ID" value="NZ_QWEY01000004.1"/>
</dbReference>
<keyword evidence="2" id="KW-0808">Transferase</keyword>
<proteinExistence type="predicted"/>
<dbReference type="AlphaFoldDB" id="A0A411Z396"/>
<sequence length="148" mass="16492">MTCVIFDVDGTLATFDADRLGHLVHGVEKRWDDFHDAMTDAPAILPIVRLLLHLKAQGEGIVICSGRPAGWQPRTEDWLHRAGVPFDAIYLRQPDEDALPDPDAKARALERIRADGHAPWLVVDDRTSVVAFWRAAGLTCLQCAPRDF</sequence>
<evidence type="ECO:0000313" key="2">
    <source>
        <dbReference type="EMBL" id="RGP37515.1"/>
    </source>
</evidence>
<reference evidence="2 3" key="1">
    <citation type="submission" date="2018-08" db="EMBL/GenBank/DDBJ databases">
        <title>Flavobacterium tibetense sp. nov., isolated from a wetland YonghuCo on Tibetan Plateau.</title>
        <authorList>
            <person name="Phurbu D."/>
            <person name="Lu H."/>
            <person name="Xing P."/>
        </authorList>
    </citation>
    <scope>NUCLEOTIDE SEQUENCE [LARGE SCALE GENOMIC DNA]</scope>
    <source>
        <strain evidence="2 3">DJC</strain>
    </source>
</reference>
<dbReference type="OrthoDB" id="7592866at2"/>
<organism evidence="2 3">
    <name type="scientific">Pseudotabrizicola alkalilacus</name>
    <dbReference type="NCBI Taxonomy" id="2305252"/>
    <lineage>
        <taxon>Bacteria</taxon>
        <taxon>Pseudomonadati</taxon>
        <taxon>Pseudomonadota</taxon>
        <taxon>Alphaproteobacteria</taxon>
        <taxon>Rhodobacterales</taxon>
        <taxon>Paracoccaceae</taxon>
        <taxon>Pseudotabrizicola</taxon>
    </lineage>
</organism>
<comment type="caution">
    <text evidence="2">The sequence shown here is derived from an EMBL/GenBank/DDBJ whole genome shotgun (WGS) entry which is preliminary data.</text>
</comment>
<keyword evidence="2" id="KW-0418">Kinase</keyword>
<dbReference type="EMBL" id="QWEY01000004">
    <property type="protein sequence ID" value="RGP37515.1"/>
    <property type="molecule type" value="Genomic_DNA"/>
</dbReference>
<gene>
    <name evidence="2" type="ORF">D1012_09905</name>
</gene>
<evidence type="ECO:0000259" key="1">
    <source>
        <dbReference type="Pfam" id="PF25109"/>
    </source>
</evidence>
<evidence type="ECO:0000313" key="3">
    <source>
        <dbReference type="Proteomes" id="UP000284547"/>
    </source>
</evidence>
<name>A0A411Z396_9RHOB</name>
<dbReference type="Proteomes" id="UP000284547">
    <property type="component" value="Unassembled WGS sequence"/>
</dbReference>
<dbReference type="GO" id="GO:0016301">
    <property type="term" value="F:kinase activity"/>
    <property type="evidence" value="ECO:0007669"/>
    <property type="project" value="UniProtKB-KW"/>
</dbReference>
<dbReference type="Gene3D" id="3.40.50.1000">
    <property type="entry name" value="HAD superfamily/HAD-like"/>
    <property type="match status" value="1"/>
</dbReference>
<keyword evidence="3" id="KW-1185">Reference proteome</keyword>
<dbReference type="InterPro" id="IPR036412">
    <property type="entry name" value="HAD-like_sf"/>
</dbReference>
<dbReference type="Pfam" id="PF25109">
    <property type="entry name" value="HAD_PNKP"/>
    <property type="match status" value="1"/>
</dbReference>
<accession>A0A411Z396</accession>
<protein>
    <submittedName>
        <fullName evidence="2">Polynucleotide kinase</fullName>
    </submittedName>
</protein>
<dbReference type="SUPFAM" id="SSF56784">
    <property type="entry name" value="HAD-like"/>
    <property type="match status" value="1"/>
</dbReference>
<feature type="domain" description="Polynucleotide kinase PNKP phosphatase" evidence="1">
    <location>
        <begin position="2"/>
        <end position="148"/>
    </location>
</feature>
<dbReference type="InterPro" id="IPR056782">
    <property type="entry name" value="HAD_PNKP"/>
</dbReference>
<dbReference type="InterPro" id="IPR023214">
    <property type="entry name" value="HAD_sf"/>
</dbReference>